<dbReference type="KEGG" id="ske:Sked_12880"/>
<organism evidence="3 4">
    <name type="scientific">Sanguibacter keddieii (strain ATCC 51767 / DSM 10542 / NCFB 3025 / ST-74)</name>
    <dbReference type="NCBI Taxonomy" id="446469"/>
    <lineage>
        <taxon>Bacteria</taxon>
        <taxon>Bacillati</taxon>
        <taxon>Actinomycetota</taxon>
        <taxon>Actinomycetes</taxon>
        <taxon>Micrococcales</taxon>
        <taxon>Sanguibacteraceae</taxon>
        <taxon>Sanguibacter</taxon>
    </lineage>
</organism>
<keyword evidence="2" id="KW-0472">Membrane</keyword>
<dbReference type="RefSeq" id="WP_012866299.1">
    <property type="nucleotide sequence ID" value="NC_013521.1"/>
</dbReference>
<keyword evidence="2" id="KW-0812">Transmembrane</keyword>
<feature type="transmembrane region" description="Helical" evidence="2">
    <location>
        <begin position="20"/>
        <end position="40"/>
    </location>
</feature>
<feature type="transmembrane region" description="Helical" evidence="2">
    <location>
        <begin position="46"/>
        <end position="65"/>
    </location>
</feature>
<evidence type="ECO:0000256" key="2">
    <source>
        <dbReference type="SAM" id="Phobius"/>
    </source>
</evidence>
<dbReference type="AlphaFoldDB" id="D1BEF2"/>
<dbReference type="OrthoDB" id="9969200at2"/>
<protein>
    <submittedName>
        <fullName evidence="3">Uncharacterized protein</fullName>
    </submittedName>
</protein>
<accession>D1BEF2</accession>
<feature type="region of interest" description="Disordered" evidence="1">
    <location>
        <begin position="65"/>
        <end position="97"/>
    </location>
</feature>
<keyword evidence="4" id="KW-1185">Reference proteome</keyword>
<dbReference type="HOGENOM" id="CLU_2345033_0_0_11"/>
<dbReference type="EMBL" id="CP001819">
    <property type="protein sequence ID" value="ACZ21230.1"/>
    <property type="molecule type" value="Genomic_DNA"/>
</dbReference>
<evidence type="ECO:0000313" key="3">
    <source>
        <dbReference type="EMBL" id="ACZ21230.1"/>
    </source>
</evidence>
<dbReference type="Proteomes" id="UP000000322">
    <property type="component" value="Chromosome"/>
</dbReference>
<proteinExistence type="predicted"/>
<sequence length="97" mass="10909">MSTTTPLRERYAQLSPRARVRLGALLFAVGVGVTVLYIFFDGPVAAWFLGLTCVTFGASMMGAELRRRGEEQDRQARERRIAEQRRPWPASEGHQGE</sequence>
<evidence type="ECO:0000313" key="4">
    <source>
        <dbReference type="Proteomes" id="UP000000322"/>
    </source>
</evidence>
<keyword evidence="2" id="KW-1133">Transmembrane helix</keyword>
<gene>
    <name evidence="3" type="ordered locus">Sked_12880</name>
</gene>
<evidence type="ECO:0000256" key="1">
    <source>
        <dbReference type="SAM" id="MobiDB-lite"/>
    </source>
</evidence>
<name>D1BEF2_SANKS</name>
<feature type="compositionally biased region" description="Basic and acidic residues" evidence="1">
    <location>
        <begin position="65"/>
        <end position="86"/>
    </location>
</feature>
<reference evidence="3 4" key="1">
    <citation type="journal article" date="2009" name="Stand. Genomic Sci.">
        <title>Complete genome sequence of Sanguibacter keddieii type strain (ST-74).</title>
        <authorList>
            <person name="Ivanova N."/>
            <person name="Sikorski J."/>
            <person name="Sims D."/>
            <person name="Brettin T."/>
            <person name="Detter J.C."/>
            <person name="Han C."/>
            <person name="Lapidus A."/>
            <person name="Copeland A."/>
            <person name="Glavina Del Rio T."/>
            <person name="Nolan M."/>
            <person name="Chen F."/>
            <person name="Lucas S."/>
            <person name="Tice H."/>
            <person name="Cheng J.F."/>
            <person name="Bruce D."/>
            <person name="Goodwin L."/>
            <person name="Pitluck S."/>
            <person name="Pati A."/>
            <person name="Mavromatis K."/>
            <person name="Chen A."/>
            <person name="Palaniappan K."/>
            <person name="D'haeseleer P."/>
            <person name="Chain P."/>
            <person name="Bristow J."/>
            <person name="Eisen J.A."/>
            <person name="Markowitz V."/>
            <person name="Hugenholtz P."/>
            <person name="Goker M."/>
            <person name="Pukall R."/>
            <person name="Klenk H.P."/>
            <person name="Kyrpides N.C."/>
        </authorList>
    </citation>
    <scope>NUCLEOTIDE SEQUENCE [LARGE SCALE GENOMIC DNA]</scope>
    <source>
        <strain evidence="4">ATCC 51767 / DSM 10542 / NCFB 3025 / ST-74</strain>
    </source>
</reference>